<keyword evidence="3" id="KW-0804">Transcription</keyword>
<dbReference type="OrthoDB" id="9782219at2"/>
<dbReference type="AlphaFoldDB" id="A0A178YAB1"/>
<accession>A0A178YAB1</accession>
<dbReference type="RefSeq" id="WP_066875624.1">
    <property type="nucleotide sequence ID" value="NZ_LNQB01000074.1"/>
</dbReference>
<evidence type="ECO:0000313" key="6">
    <source>
        <dbReference type="Proteomes" id="UP000078507"/>
    </source>
</evidence>
<gene>
    <name evidence="5" type="ORF">ATB98_16160</name>
</gene>
<proteinExistence type="predicted"/>
<evidence type="ECO:0000256" key="1">
    <source>
        <dbReference type="ARBA" id="ARBA00023015"/>
    </source>
</evidence>
<dbReference type="SUPFAM" id="SSF46785">
    <property type="entry name" value="Winged helix' DNA-binding domain"/>
    <property type="match status" value="1"/>
</dbReference>
<feature type="domain" description="HTH hxlR-type" evidence="4">
    <location>
        <begin position="10"/>
        <end position="108"/>
    </location>
</feature>
<dbReference type="InterPro" id="IPR036527">
    <property type="entry name" value="SCP2_sterol-bd_dom_sf"/>
</dbReference>
<dbReference type="SUPFAM" id="SSF55718">
    <property type="entry name" value="SCP-like"/>
    <property type="match status" value="1"/>
</dbReference>
<dbReference type="PROSITE" id="PS51118">
    <property type="entry name" value="HTH_HXLR"/>
    <property type="match status" value="1"/>
</dbReference>
<dbReference type="GO" id="GO:0003677">
    <property type="term" value="F:DNA binding"/>
    <property type="evidence" value="ECO:0007669"/>
    <property type="project" value="UniProtKB-KW"/>
</dbReference>
<dbReference type="InterPro" id="IPR036388">
    <property type="entry name" value="WH-like_DNA-bd_sf"/>
</dbReference>
<dbReference type="EMBL" id="LNQB01000074">
    <property type="protein sequence ID" value="OAP44202.1"/>
    <property type="molecule type" value="Genomic_DNA"/>
</dbReference>
<keyword evidence="2" id="KW-0238">DNA-binding</keyword>
<keyword evidence="1" id="KW-0805">Transcription regulation</keyword>
<name>A0A178YAB1_SINSA</name>
<evidence type="ECO:0000256" key="3">
    <source>
        <dbReference type="ARBA" id="ARBA00023163"/>
    </source>
</evidence>
<dbReference type="Gene3D" id="1.10.10.10">
    <property type="entry name" value="Winged helix-like DNA-binding domain superfamily/Winged helix DNA-binding domain"/>
    <property type="match status" value="1"/>
</dbReference>
<keyword evidence="6" id="KW-1185">Reference proteome</keyword>
<dbReference type="STRING" id="36856.ATB98_16160"/>
<dbReference type="InterPro" id="IPR002577">
    <property type="entry name" value="HTH_HxlR"/>
</dbReference>
<dbReference type="Pfam" id="PF01638">
    <property type="entry name" value="HxlR"/>
    <property type="match status" value="1"/>
</dbReference>
<comment type="caution">
    <text evidence="5">The sequence shown here is derived from an EMBL/GenBank/DDBJ whole genome shotgun (WGS) entry which is preliminary data.</text>
</comment>
<evidence type="ECO:0000259" key="4">
    <source>
        <dbReference type="PROSITE" id="PS51118"/>
    </source>
</evidence>
<reference evidence="5 6" key="1">
    <citation type="submission" date="2015-11" db="EMBL/GenBank/DDBJ databases">
        <title>Ensifer anhuiense sp. nov., an effective nitrogen fixation bacterium with Glycine soja.</title>
        <authorList>
            <person name="Yan H."/>
            <person name="Chen W."/>
        </authorList>
    </citation>
    <scope>NUCLEOTIDE SEQUENCE [LARGE SCALE GENOMIC DNA]</scope>
    <source>
        <strain evidence="5 6">LMG 7837</strain>
    </source>
</reference>
<protein>
    <submittedName>
        <fullName evidence="5">HxlR family transcriptional regulator</fullName>
    </submittedName>
</protein>
<sequence length="233" mass="26227">MAQASYGQFCPVALAAEVLCTRWTVVLLRELLAGSTRFNDLRRGVPRMSPALLVKRLRDLEQAGIVRRVASRTEPGILEYQLTPAGRGLKPVIEAIGIWGQRWFEADVSLQHLDPSLLMWDIHRNLDVTTLPPRRLVVHFLYPELPAARRQWWLLIEPGAEVDLCPVDPGFDIDLYVSTDLRTMTAIWMGLTTVRRAMSDGKLVLTGDRQLASQMQTWLGLSPFAAEKKLVSA</sequence>
<evidence type="ECO:0000256" key="2">
    <source>
        <dbReference type="ARBA" id="ARBA00023125"/>
    </source>
</evidence>
<dbReference type="Proteomes" id="UP000078507">
    <property type="component" value="Unassembled WGS sequence"/>
</dbReference>
<evidence type="ECO:0000313" key="5">
    <source>
        <dbReference type="EMBL" id="OAP44202.1"/>
    </source>
</evidence>
<dbReference type="PANTHER" id="PTHR33204:SF18">
    <property type="entry name" value="TRANSCRIPTIONAL REGULATORY PROTEIN"/>
    <property type="match status" value="1"/>
</dbReference>
<organism evidence="5 6">
    <name type="scientific">Sinorhizobium saheli</name>
    <dbReference type="NCBI Taxonomy" id="36856"/>
    <lineage>
        <taxon>Bacteria</taxon>
        <taxon>Pseudomonadati</taxon>
        <taxon>Pseudomonadota</taxon>
        <taxon>Alphaproteobacteria</taxon>
        <taxon>Hyphomicrobiales</taxon>
        <taxon>Rhizobiaceae</taxon>
        <taxon>Sinorhizobium/Ensifer group</taxon>
        <taxon>Sinorhizobium</taxon>
    </lineage>
</organism>
<dbReference type="PANTHER" id="PTHR33204">
    <property type="entry name" value="TRANSCRIPTIONAL REGULATOR, MARR FAMILY"/>
    <property type="match status" value="1"/>
</dbReference>
<dbReference type="InterPro" id="IPR036390">
    <property type="entry name" value="WH_DNA-bd_sf"/>
</dbReference>